<dbReference type="Proteomes" id="UP001237448">
    <property type="component" value="Unassembled WGS sequence"/>
</dbReference>
<dbReference type="EMBL" id="JAUSVK010000001">
    <property type="protein sequence ID" value="MDQ0394428.1"/>
    <property type="molecule type" value="Genomic_DNA"/>
</dbReference>
<sequence length="360" mass="37877">MPVLLQGLTSLTDPVDRDIAVDLPGLAGETVRLDARGWLACPSLYDADTFLPLDGGGLRDGDVETALRGGVSTLNCSVDWHRFTDPRERGPLLSLAGCSRLPSVRLLPTAPPDGDNSGFPAWLAGFAGEAADLPVLKACKLYARAPDFARNLEAVWSAGWLAMVFVQDARMVADLAESGGRICFRHATSVDDVAAMRGSRQGTRIATSPQYLLPLPADTRRNLVVRPSPLSDEIRAPFARDVLSLVDVIATDHVAPGATAGPGLRLQQHFLPALLALAEREGLDKAALLDKAGASAAAVFGAEHRDGVAILAPRSAGGTAPEIRDPEREPFSAALFTHEVVAIVSGGSAAATPAFGKFIR</sequence>
<evidence type="ECO:0000313" key="1">
    <source>
        <dbReference type="EMBL" id="MDQ0394428.1"/>
    </source>
</evidence>
<name>A0ABU0FK24_9HYPH</name>
<dbReference type="RefSeq" id="WP_307431421.1">
    <property type="nucleotide sequence ID" value="NZ_JAUSVK010000001.1"/>
</dbReference>
<dbReference type="SUPFAM" id="SSF51556">
    <property type="entry name" value="Metallo-dependent hydrolases"/>
    <property type="match status" value="1"/>
</dbReference>
<dbReference type="InterPro" id="IPR032466">
    <property type="entry name" value="Metal_Hydrolase"/>
</dbReference>
<proteinExistence type="predicted"/>
<organism evidence="1 2">
    <name type="scientific">Labrys monachus</name>
    <dbReference type="NCBI Taxonomy" id="217067"/>
    <lineage>
        <taxon>Bacteria</taxon>
        <taxon>Pseudomonadati</taxon>
        <taxon>Pseudomonadota</taxon>
        <taxon>Alphaproteobacteria</taxon>
        <taxon>Hyphomicrobiales</taxon>
        <taxon>Xanthobacteraceae</taxon>
        <taxon>Labrys</taxon>
    </lineage>
</organism>
<gene>
    <name evidence="1" type="ORF">J3R73_004220</name>
</gene>
<keyword evidence="2" id="KW-1185">Reference proteome</keyword>
<accession>A0ABU0FK24</accession>
<protein>
    <recommendedName>
        <fullName evidence="3">Dihydroorotase</fullName>
    </recommendedName>
</protein>
<reference evidence="1 2" key="1">
    <citation type="submission" date="2023-07" db="EMBL/GenBank/DDBJ databases">
        <title>Genomic Encyclopedia of Type Strains, Phase IV (KMG-IV): sequencing the most valuable type-strain genomes for metagenomic binning, comparative biology and taxonomic classification.</title>
        <authorList>
            <person name="Goeker M."/>
        </authorList>
    </citation>
    <scope>NUCLEOTIDE SEQUENCE [LARGE SCALE GENOMIC DNA]</scope>
    <source>
        <strain evidence="1 2">DSM 5896</strain>
    </source>
</reference>
<evidence type="ECO:0000313" key="2">
    <source>
        <dbReference type="Proteomes" id="UP001237448"/>
    </source>
</evidence>
<evidence type="ECO:0008006" key="3">
    <source>
        <dbReference type="Google" id="ProtNLM"/>
    </source>
</evidence>
<comment type="caution">
    <text evidence="1">The sequence shown here is derived from an EMBL/GenBank/DDBJ whole genome shotgun (WGS) entry which is preliminary data.</text>
</comment>